<evidence type="ECO:0000313" key="2">
    <source>
        <dbReference type="Proteomes" id="UP001652740"/>
    </source>
</evidence>
<feature type="compositionally biased region" description="Basic and acidic residues" evidence="1">
    <location>
        <begin position="82"/>
        <end position="129"/>
    </location>
</feature>
<protein>
    <submittedName>
        <fullName evidence="3">Daf-12-interacting protein 1-like</fullName>
    </submittedName>
</protein>
<dbReference type="KEGG" id="gmw:116413567"/>
<evidence type="ECO:0000256" key="1">
    <source>
        <dbReference type="SAM" id="MobiDB-lite"/>
    </source>
</evidence>
<dbReference type="GeneID" id="116413567"/>
<proteinExistence type="predicted"/>
<dbReference type="RefSeq" id="XP_031769344.2">
    <property type="nucleotide sequence ID" value="XM_031913484.2"/>
</dbReference>
<dbReference type="AlphaFoldDB" id="A0A6J3CE01"/>
<reference evidence="3" key="1">
    <citation type="submission" date="2025-08" db="UniProtKB">
        <authorList>
            <consortium name="RefSeq"/>
        </authorList>
    </citation>
    <scope>IDENTIFICATION</scope>
    <source>
        <tissue evidence="3">Whole larvae</tissue>
    </source>
</reference>
<organism evidence="2 3">
    <name type="scientific">Galleria mellonella</name>
    <name type="common">Greater wax moth</name>
    <dbReference type="NCBI Taxonomy" id="7137"/>
    <lineage>
        <taxon>Eukaryota</taxon>
        <taxon>Metazoa</taxon>
        <taxon>Ecdysozoa</taxon>
        <taxon>Arthropoda</taxon>
        <taxon>Hexapoda</taxon>
        <taxon>Insecta</taxon>
        <taxon>Pterygota</taxon>
        <taxon>Neoptera</taxon>
        <taxon>Endopterygota</taxon>
        <taxon>Lepidoptera</taxon>
        <taxon>Glossata</taxon>
        <taxon>Ditrysia</taxon>
        <taxon>Pyraloidea</taxon>
        <taxon>Pyralidae</taxon>
        <taxon>Galleriinae</taxon>
        <taxon>Galleria</taxon>
    </lineage>
</organism>
<accession>A0A6J3CE01</accession>
<feature type="region of interest" description="Disordered" evidence="1">
    <location>
        <begin position="42"/>
        <end position="133"/>
    </location>
</feature>
<sequence>MLLLVLLLAGSALALPADLLVPKLPEVIYVAPEGYSDVGLYSNVPVVENDDSKNHEEEEDKAETPNIPEAPTLPVLENTIEDSDKSKESEDHKDDSEHNEEEYKGPEEELEEKKEEEHREEELENENDKMPAPSKLNVFMEPIVKIWSSLPSLPFSFPSLPISFPVSFPNIHLPYLPSIFSQPVVGGNTGAATYRQVYIPVLL</sequence>
<keyword evidence="2" id="KW-1185">Reference proteome</keyword>
<evidence type="ECO:0000313" key="3">
    <source>
        <dbReference type="RefSeq" id="XP_031769344.2"/>
    </source>
</evidence>
<gene>
    <name evidence="3" type="primary">LOC116413567</name>
</gene>
<name>A0A6J3CE01_GALME</name>
<dbReference type="Proteomes" id="UP001652740">
    <property type="component" value="Unplaced"/>
</dbReference>
<dbReference type="InParanoid" id="A0A6J3CE01"/>